<dbReference type="Proteomes" id="UP001230504">
    <property type="component" value="Unassembled WGS sequence"/>
</dbReference>
<dbReference type="GeneID" id="85443498"/>
<evidence type="ECO:0000313" key="1">
    <source>
        <dbReference type="EMBL" id="KAK1569644.1"/>
    </source>
</evidence>
<organism evidence="1 2">
    <name type="scientific">Colletotrichum navitas</name>
    <dbReference type="NCBI Taxonomy" id="681940"/>
    <lineage>
        <taxon>Eukaryota</taxon>
        <taxon>Fungi</taxon>
        <taxon>Dikarya</taxon>
        <taxon>Ascomycota</taxon>
        <taxon>Pezizomycotina</taxon>
        <taxon>Sordariomycetes</taxon>
        <taxon>Hypocreomycetidae</taxon>
        <taxon>Glomerellales</taxon>
        <taxon>Glomerellaceae</taxon>
        <taxon>Colletotrichum</taxon>
        <taxon>Colletotrichum graminicola species complex</taxon>
    </lineage>
</organism>
<gene>
    <name evidence="1" type="ORF">LY79DRAFT_571531</name>
</gene>
<dbReference type="AlphaFoldDB" id="A0AAD8UZB7"/>
<dbReference type="RefSeq" id="XP_060407859.1">
    <property type="nucleotide sequence ID" value="XM_060559258.1"/>
</dbReference>
<proteinExistence type="predicted"/>
<comment type="caution">
    <text evidence="1">The sequence shown here is derived from an EMBL/GenBank/DDBJ whole genome shotgun (WGS) entry which is preliminary data.</text>
</comment>
<evidence type="ECO:0000313" key="2">
    <source>
        <dbReference type="Proteomes" id="UP001230504"/>
    </source>
</evidence>
<sequence length="88" mass="9817">MNLMAALPQCLAALPPHDAFICFFPHIPSPSFLAQLTPLLLHLPLPRPSERRFMSIGPLGSCTIFILGHREEAEDQTRFTFQIGDCNV</sequence>
<reference evidence="1" key="1">
    <citation type="submission" date="2021-06" db="EMBL/GenBank/DDBJ databases">
        <title>Comparative genomics, transcriptomics and evolutionary studies reveal genomic signatures of adaptation to plant cell wall in hemibiotrophic fungi.</title>
        <authorList>
            <consortium name="DOE Joint Genome Institute"/>
            <person name="Baroncelli R."/>
            <person name="Diaz J.F."/>
            <person name="Benocci T."/>
            <person name="Peng M."/>
            <person name="Battaglia E."/>
            <person name="Haridas S."/>
            <person name="Andreopoulos W."/>
            <person name="Labutti K."/>
            <person name="Pangilinan J."/>
            <person name="Floch G.L."/>
            <person name="Makela M.R."/>
            <person name="Henrissat B."/>
            <person name="Grigoriev I.V."/>
            <person name="Crouch J.A."/>
            <person name="De Vries R.P."/>
            <person name="Sukno S.A."/>
            <person name="Thon M.R."/>
        </authorList>
    </citation>
    <scope>NUCLEOTIDE SEQUENCE</scope>
    <source>
        <strain evidence="1">CBS 125086</strain>
    </source>
</reference>
<keyword evidence="2" id="KW-1185">Reference proteome</keyword>
<name>A0AAD8UZB7_9PEZI</name>
<dbReference type="EMBL" id="JAHLJV010000127">
    <property type="protein sequence ID" value="KAK1569644.1"/>
    <property type="molecule type" value="Genomic_DNA"/>
</dbReference>
<protein>
    <submittedName>
        <fullName evidence="1">Uncharacterized protein</fullName>
    </submittedName>
</protein>
<accession>A0AAD8UZB7</accession>